<gene>
    <name evidence="2" type="ORF">LC20_05002</name>
</gene>
<dbReference type="KEGG" id="yel:LC20_05002"/>
<protein>
    <recommendedName>
        <fullName evidence="4">Alpha-related fimbriae chaperone 2</fullName>
    </recommendedName>
</protein>
<dbReference type="EMBL" id="CP007448">
    <property type="protein sequence ID" value="AHM76253.1"/>
    <property type="molecule type" value="Genomic_DNA"/>
</dbReference>
<dbReference type="Proteomes" id="UP000230961">
    <property type="component" value="Chromosome"/>
</dbReference>
<dbReference type="Gene3D" id="2.60.40.10">
    <property type="entry name" value="Immunoglobulins"/>
    <property type="match status" value="1"/>
</dbReference>
<reference evidence="2 3" key="1">
    <citation type="submission" date="2017-11" db="EMBL/GenBank/DDBJ databases">
        <title>The complete genome sequence and comparative genome analysis of Yersinia enterocolitica strain LC20.</title>
        <authorList>
            <person name="Shi G."/>
            <person name="Su M."/>
            <person name="Liang J."/>
            <person name="Gu W."/>
            <person name="Xiao Y."/>
            <person name="Zhang Z."/>
            <person name="Qiu H."/>
            <person name="Duan R."/>
            <person name="Zhang Z."/>
            <person name="Li Y."/>
            <person name="Zhang X."/>
            <person name="Ling Y."/>
            <person name="Song L."/>
            <person name="Chen M."/>
            <person name="Zhao Y."/>
            <person name="Wu J."/>
            <person name="Jing H."/>
            <person name="Xiao J."/>
            <person name="Wang X."/>
        </authorList>
    </citation>
    <scope>NUCLEOTIDE SEQUENCE [LARGE SCALE GENOMIC DNA]</scope>
    <source>
        <strain evidence="2 3">LC20</strain>
    </source>
</reference>
<evidence type="ECO:0000256" key="1">
    <source>
        <dbReference type="SAM" id="SignalP"/>
    </source>
</evidence>
<feature type="chain" id="PRO_5031093200" description="Alpha-related fimbriae chaperone 2" evidence="1">
    <location>
        <begin position="19"/>
        <end position="217"/>
    </location>
</feature>
<dbReference type="AlphaFoldDB" id="A0A7U4GIQ8"/>
<keyword evidence="1" id="KW-0732">Signal</keyword>
<evidence type="ECO:0000313" key="2">
    <source>
        <dbReference type="EMBL" id="AHM76253.1"/>
    </source>
</evidence>
<sequence length="217" mass="23999">MKPLLLIAASLLPMNAFATIDIQPHVLELQQPNAVVNVINHGTKTQYIRVQLFQVNNPGVSPEQESLTPVGEQIQPMLFAAPSKLTLGPRQSARIIIKALRSPDKEQVYRLSVAAENTLKVAGGPGAVVGVQLSYMGLVRHLPASSQQQWAHHCHDGKLVLENTGNTRLQWHLLKTQLADLADFNLYPDQRRQLSVGHLQGMIDDKIVSLQCPAEYR</sequence>
<dbReference type="InterPro" id="IPR013783">
    <property type="entry name" value="Ig-like_fold"/>
</dbReference>
<accession>A0A7U4GIQ8</accession>
<proteinExistence type="predicted"/>
<evidence type="ECO:0008006" key="4">
    <source>
        <dbReference type="Google" id="ProtNLM"/>
    </source>
</evidence>
<feature type="signal peptide" evidence="1">
    <location>
        <begin position="1"/>
        <end position="18"/>
    </location>
</feature>
<evidence type="ECO:0000313" key="3">
    <source>
        <dbReference type="Proteomes" id="UP000230961"/>
    </source>
</evidence>
<organism evidence="2 3">
    <name type="scientific">Yersinia enterocolitica LC20</name>
    <dbReference type="NCBI Taxonomy" id="1443113"/>
    <lineage>
        <taxon>Bacteria</taxon>
        <taxon>Pseudomonadati</taxon>
        <taxon>Pseudomonadota</taxon>
        <taxon>Gammaproteobacteria</taxon>
        <taxon>Enterobacterales</taxon>
        <taxon>Yersiniaceae</taxon>
        <taxon>Yersinia</taxon>
    </lineage>
</organism>
<name>A0A7U4GIQ8_YEREN</name>